<feature type="compositionally biased region" description="Basic and acidic residues" evidence="1">
    <location>
        <begin position="58"/>
        <end position="74"/>
    </location>
</feature>
<dbReference type="AlphaFoldDB" id="A0A183ES06"/>
<feature type="compositionally biased region" description="Basic and acidic residues" evidence="1">
    <location>
        <begin position="30"/>
        <end position="46"/>
    </location>
</feature>
<reference evidence="2" key="1">
    <citation type="submission" date="2016-06" db="UniProtKB">
        <authorList>
            <consortium name="WormBaseParasite"/>
        </authorList>
    </citation>
    <scope>IDENTIFICATION</scope>
</reference>
<sequence>LNDNSNDDEKKEISSSSDGVKEGTSAGPIVKKEQETEEVKEIKAEDGGTIAVHASAESIDKNEDKSEAKSCKEDQIVMPKTETNVKPPSANNESMSAVAKETEAALTFDYGEFFVIR</sequence>
<protein>
    <submittedName>
        <fullName evidence="2">Gelsolin-like domain-containing protein</fullName>
    </submittedName>
</protein>
<proteinExistence type="predicted"/>
<dbReference type="WBParaSite" id="GPUH_0002377701-mRNA-1">
    <property type="protein sequence ID" value="GPUH_0002377701-mRNA-1"/>
    <property type="gene ID" value="GPUH_0002377701"/>
</dbReference>
<organism evidence="2">
    <name type="scientific">Gongylonema pulchrum</name>
    <dbReference type="NCBI Taxonomy" id="637853"/>
    <lineage>
        <taxon>Eukaryota</taxon>
        <taxon>Metazoa</taxon>
        <taxon>Ecdysozoa</taxon>
        <taxon>Nematoda</taxon>
        <taxon>Chromadorea</taxon>
        <taxon>Rhabditida</taxon>
        <taxon>Spirurina</taxon>
        <taxon>Spiruromorpha</taxon>
        <taxon>Spiruroidea</taxon>
        <taxon>Gongylonematidae</taxon>
        <taxon>Gongylonema</taxon>
    </lineage>
</organism>
<evidence type="ECO:0000313" key="2">
    <source>
        <dbReference type="WBParaSite" id="GPUH_0002377701-mRNA-1"/>
    </source>
</evidence>
<feature type="region of interest" description="Disordered" evidence="1">
    <location>
        <begin position="1"/>
        <end position="74"/>
    </location>
</feature>
<name>A0A183ES06_9BILA</name>
<evidence type="ECO:0000256" key="1">
    <source>
        <dbReference type="SAM" id="MobiDB-lite"/>
    </source>
</evidence>
<accession>A0A183ES06</accession>